<proteinExistence type="predicted"/>
<dbReference type="PATRIC" id="fig|1218567.3.peg.1128"/>
<protein>
    <submittedName>
        <fullName evidence="1">Uncharacterized protein</fullName>
    </submittedName>
</protein>
<comment type="caution">
    <text evidence="1">The sequence shown here is derived from an EMBL/GenBank/DDBJ whole genome shotgun (WGS) entry which is preliminary data.</text>
</comment>
<name>M6CAI5_LEPBO</name>
<dbReference type="AlphaFoldDB" id="M6CAI5"/>
<dbReference type="Proteomes" id="UP000011873">
    <property type="component" value="Unassembled WGS sequence"/>
</dbReference>
<accession>M6CAI5</accession>
<evidence type="ECO:0000313" key="2">
    <source>
        <dbReference type="Proteomes" id="UP000011873"/>
    </source>
</evidence>
<evidence type="ECO:0000313" key="1">
    <source>
        <dbReference type="EMBL" id="EMJ83270.1"/>
    </source>
</evidence>
<sequence length="45" mass="5468">MIYGFSNGFYRWNTFVGVPTPEVLGQVQNFHRMVAQKRRFYLWIL</sequence>
<organism evidence="1 2">
    <name type="scientific">Leptospira borgpetersenii serovar Hardjo-bovis str. Sponselee</name>
    <dbReference type="NCBI Taxonomy" id="1303729"/>
    <lineage>
        <taxon>Bacteria</taxon>
        <taxon>Pseudomonadati</taxon>
        <taxon>Spirochaetota</taxon>
        <taxon>Spirochaetia</taxon>
        <taxon>Leptospirales</taxon>
        <taxon>Leptospiraceae</taxon>
        <taxon>Leptospira</taxon>
    </lineage>
</organism>
<dbReference type="EMBL" id="ANMU01000047">
    <property type="protein sequence ID" value="EMJ83270.1"/>
    <property type="molecule type" value="Genomic_DNA"/>
</dbReference>
<gene>
    <name evidence="1" type="ORF">LEP1GSC016_1132</name>
</gene>
<reference evidence="1 2" key="1">
    <citation type="submission" date="2013-01" db="EMBL/GenBank/DDBJ databases">
        <authorList>
            <person name="Harkins D.M."/>
            <person name="Durkin A.S."/>
            <person name="Brinkac L.M."/>
            <person name="Haft D.H."/>
            <person name="Selengut J.D."/>
            <person name="Sanka R."/>
            <person name="DePew J."/>
            <person name="Purushe J."/>
            <person name="Galloway R.L."/>
            <person name="Vinetz J.M."/>
            <person name="Sutton G.G."/>
            <person name="Nierman W.C."/>
            <person name="Fouts D.E."/>
        </authorList>
    </citation>
    <scope>NUCLEOTIDE SEQUENCE [LARGE SCALE GENOMIC DNA]</scope>
    <source>
        <strain evidence="1 2">Sponselee CDC</strain>
    </source>
</reference>